<keyword evidence="4" id="KW-1185">Reference proteome</keyword>
<feature type="region of interest" description="Disordered" evidence="1">
    <location>
        <begin position="357"/>
        <end position="414"/>
    </location>
</feature>
<protein>
    <recommendedName>
        <fullName evidence="2">HeH/LEM domain-containing protein</fullName>
    </recommendedName>
</protein>
<dbReference type="Proteomes" id="UP000663832">
    <property type="component" value="Unassembled WGS sequence"/>
</dbReference>
<feature type="region of interest" description="Disordered" evidence="1">
    <location>
        <begin position="429"/>
        <end position="468"/>
    </location>
</feature>
<feature type="compositionally biased region" description="Polar residues" evidence="1">
    <location>
        <begin position="376"/>
        <end position="386"/>
    </location>
</feature>
<dbReference type="Pfam" id="PF12949">
    <property type="entry name" value="HeH"/>
    <property type="match status" value="1"/>
</dbReference>
<feature type="compositionally biased region" description="Polar residues" evidence="1">
    <location>
        <begin position="457"/>
        <end position="466"/>
    </location>
</feature>
<feature type="region of interest" description="Disordered" evidence="1">
    <location>
        <begin position="1276"/>
        <end position="1301"/>
    </location>
</feature>
<dbReference type="InterPro" id="IPR036361">
    <property type="entry name" value="SAP_dom_sf"/>
</dbReference>
<proteinExistence type="predicted"/>
<feature type="compositionally biased region" description="Polar residues" evidence="1">
    <location>
        <begin position="401"/>
        <end position="413"/>
    </location>
</feature>
<sequence length="1301" mass="144717">MLVHLSNTSSYVCDLNRGPIEPANRMASAPARKTTTLLEQKESLPRQVRTPLKLLAPGEMPMDTTVTTTDINASLQPVWYTEQTIIDDHHAQQEDIASIIQEQQQQQQEERKTGLARTTLSPIPSESPMITEDIEELPNQPSLMHKSSTFTIESSINIAEPLLNDSEKENLIKENEINQPSDDSFRALEQLLGLGSTGTVRESPKTNHDTLSLTVVTPTDIINTTRRSSRLSYVQKGGSSSLPSSQEIPVMPTIESITSTEPPSFLMENTTMEDEQPSTMNQQTTFDMTDNDTIKDDSNNDDETNFSFELNDFPNNSNNDSNVHVQPPPPPAEPMITIRAPTCADVAYRALIKPRTGGRVSQPIKADSPLAKTNKARSSAPTTRALRSSCRRISSDSASSNTNIQEQPLSTNPECFINDNKLIEIVTLPEEDENEQEKTISVTLNTSSSKELEEENNTYASIQSERIATPQKPIAPIQSEQIATPPQPIAPMLSREYTYNTPKHRSSQRNRSTLNSFYATPKQTSQQTTIHEEEIDISPITSNSMLQILLTKPTEEVQSKAPQKTSIVPPSPVRTSKRSTMKKQANNSPSIVSKSMLQVLLTQPTNNESNVEQEMSTIETSTPTIINNEVTNSPSIVSKSMLGILLTQPTEEIQPQVTRKSSIIPSPVRLSKRITMKQQPSIVSKSMLEVLLTKPTETETSVIQKTSVLPSSTRTSKRNTKKEETMNSSLLGILLTNPVEDEPDVVQNTSIVPSSVEISIRKSRRSSSHPTPRVSINPLHSSTPSASRNKSLQMVSIGEQEQLTTTVPQEINIEFQSEQQNIEIVPLNDTEQSLDQASTMEIGVQTTPSLDVSRRRFNMTPQQITPIVIVDEQREITPLQLKGLTNLQRNVRFQLTPSTDARLAIKEQFEENLRGLKPDVVLNPTPIIPEPKQNKVKTVKPKKKVITSKKKKVTPSKKVESKSKSISKKSRQPRKEKNIQKQEPITKTSNKSPRTKRVNSKAKDTPTITKDTNTRIKTNAIAKRAPPKRTTSKATTKRTIPEVSAELINKRAAPKRTITEVPDVKPIATKSKTKKPTSHKQVSSDVKIEPAVIKQATPEVIIEPTVKQTSTKRAISKTKKEPIIMKETNPEVIIEPTSTKRATSKTKNEPSVKRAKTSKPVEVKIQPIEAPLNLPRTRGGLTNNKNDIAKPLAPIKTSKRRLPSVDKSEKSKKKVKEETISPVKNTEINQEASKKIETLTVAELKSRLNKHNENIPKSAKKADLIALLNKIEINSNQNQKEEIKTATDNTTTTKITRRRKN</sequence>
<feature type="region of interest" description="Disordered" evidence="1">
    <location>
        <begin position="500"/>
        <end position="529"/>
    </location>
</feature>
<name>A0A814JVD8_9BILA</name>
<feature type="region of interest" description="Disordered" evidence="1">
    <location>
        <begin position="919"/>
        <end position="1086"/>
    </location>
</feature>
<comment type="caution">
    <text evidence="3">The sequence shown here is derived from an EMBL/GenBank/DDBJ whole genome shotgun (WGS) entry which is preliminary data.</text>
</comment>
<feature type="compositionally biased region" description="Basic residues" evidence="1">
    <location>
        <begin position="934"/>
        <end position="955"/>
    </location>
</feature>
<feature type="compositionally biased region" description="Basic and acidic residues" evidence="1">
    <location>
        <begin position="1203"/>
        <end position="1219"/>
    </location>
</feature>
<organism evidence="3 4">
    <name type="scientific">Adineta steineri</name>
    <dbReference type="NCBI Taxonomy" id="433720"/>
    <lineage>
        <taxon>Eukaryota</taxon>
        <taxon>Metazoa</taxon>
        <taxon>Spiralia</taxon>
        <taxon>Gnathifera</taxon>
        <taxon>Rotifera</taxon>
        <taxon>Eurotatoria</taxon>
        <taxon>Bdelloidea</taxon>
        <taxon>Adinetida</taxon>
        <taxon>Adinetidae</taxon>
        <taxon>Adineta</taxon>
    </lineage>
</organism>
<evidence type="ECO:0000313" key="3">
    <source>
        <dbReference type="EMBL" id="CAF1043000.1"/>
    </source>
</evidence>
<feature type="compositionally biased region" description="Polar residues" evidence="1">
    <location>
        <begin position="703"/>
        <end position="714"/>
    </location>
</feature>
<dbReference type="Gene3D" id="1.10.720.30">
    <property type="entry name" value="SAP domain"/>
    <property type="match status" value="1"/>
</dbReference>
<dbReference type="CDD" id="cd12935">
    <property type="entry name" value="LEM_like"/>
    <property type="match status" value="1"/>
</dbReference>
<dbReference type="InterPro" id="IPR025856">
    <property type="entry name" value="HeH/LEM_domain"/>
</dbReference>
<feature type="compositionally biased region" description="Polar residues" evidence="1">
    <location>
        <begin position="778"/>
        <end position="792"/>
    </location>
</feature>
<feature type="region of interest" description="Disordered" evidence="1">
    <location>
        <begin position="554"/>
        <end position="589"/>
    </location>
</feature>
<feature type="compositionally biased region" description="Low complexity" evidence="1">
    <location>
        <begin position="387"/>
        <end position="400"/>
    </location>
</feature>
<evidence type="ECO:0000256" key="1">
    <source>
        <dbReference type="SAM" id="MobiDB-lite"/>
    </source>
</evidence>
<accession>A0A814JVD8</accession>
<dbReference type="OrthoDB" id="10061236at2759"/>
<feature type="compositionally biased region" description="Polar residues" evidence="1">
    <location>
        <begin position="1006"/>
        <end position="1017"/>
    </location>
</feature>
<evidence type="ECO:0000313" key="4">
    <source>
        <dbReference type="Proteomes" id="UP000663832"/>
    </source>
</evidence>
<feature type="compositionally biased region" description="Polar residues" evidence="1">
    <location>
        <begin position="981"/>
        <end position="992"/>
    </location>
</feature>
<feature type="region of interest" description="Disordered" evidence="1">
    <location>
        <begin position="703"/>
        <end position="725"/>
    </location>
</feature>
<dbReference type="EMBL" id="CAJNOM010000098">
    <property type="protein sequence ID" value="CAF1043000.1"/>
    <property type="molecule type" value="Genomic_DNA"/>
</dbReference>
<feature type="region of interest" description="Disordered" evidence="1">
    <location>
        <begin position="758"/>
        <end position="792"/>
    </location>
</feature>
<feature type="region of interest" description="Disordered" evidence="1">
    <location>
        <begin position="102"/>
        <end position="126"/>
    </location>
</feature>
<evidence type="ECO:0000259" key="2">
    <source>
        <dbReference type="Pfam" id="PF12949"/>
    </source>
</evidence>
<gene>
    <name evidence="3" type="ORF">QVE165_LOCUS17179</name>
</gene>
<feature type="compositionally biased region" description="Polar residues" evidence="1">
    <location>
        <begin position="1222"/>
        <end position="1231"/>
    </location>
</feature>
<feature type="region of interest" description="Disordered" evidence="1">
    <location>
        <begin position="1107"/>
        <end position="1232"/>
    </location>
</feature>
<reference evidence="3" key="1">
    <citation type="submission" date="2021-02" db="EMBL/GenBank/DDBJ databases">
        <authorList>
            <person name="Nowell W R."/>
        </authorList>
    </citation>
    <scope>NUCLEOTIDE SEQUENCE</scope>
</reference>
<feature type="domain" description="HeH/LEM" evidence="2">
    <location>
        <begin position="1238"/>
        <end position="1270"/>
    </location>
</feature>
<feature type="compositionally biased region" description="Polar residues" evidence="1">
    <location>
        <begin position="509"/>
        <end position="529"/>
    </location>
</feature>
<feature type="compositionally biased region" description="Polar residues" evidence="1">
    <location>
        <begin position="439"/>
        <end position="449"/>
    </location>
</feature>